<evidence type="ECO:0000256" key="1">
    <source>
        <dbReference type="SAM" id="MobiDB-lite"/>
    </source>
</evidence>
<dbReference type="STRING" id="1245748.A0A397HY71"/>
<feature type="compositionally biased region" description="Low complexity" evidence="1">
    <location>
        <begin position="57"/>
        <end position="66"/>
    </location>
</feature>
<dbReference type="InterPro" id="IPR056634">
    <property type="entry name" value="DUF7732"/>
</dbReference>
<feature type="chain" id="PRO_5043166667" description="DUF7732 domain-containing protein" evidence="3">
    <location>
        <begin position="21"/>
        <end position="231"/>
    </location>
</feature>
<keyword evidence="6" id="KW-1185">Reference proteome</keyword>
<feature type="domain" description="DUF7732" evidence="4">
    <location>
        <begin position="76"/>
        <end position="197"/>
    </location>
</feature>
<evidence type="ECO:0000256" key="3">
    <source>
        <dbReference type="SAM" id="SignalP"/>
    </source>
</evidence>
<reference evidence="5 6" key="1">
    <citation type="submission" date="2018-08" db="EMBL/GenBank/DDBJ databases">
        <title>Draft genome sequences of two Aspergillus turcosus clinical strains isolated from bronchoalveolar lavage fluid: one azole-susceptible and the other azole-resistant.</title>
        <authorList>
            <person name="Parent-Michaud M."/>
            <person name="Dufresne P.J."/>
            <person name="Fournier E."/>
            <person name="Martineau C."/>
            <person name="Moreira S."/>
            <person name="Perkins V."/>
            <person name="De Repentigny L."/>
            <person name="Dufresne S.F."/>
        </authorList>
    </citation>
    <scope>NUCLEOTIDE SEQUENCE [LARGE SCALE GENOMIC DNA]</scope>
    <source>
        <strain evidence="5">HMR AF 1038</strain>
    </source>
</reference>
<sequence>MKIAYTTVLLFLLSSTSVITYSIPQSDLVVRDTLPVESFQAPDLEKRRGGGGGGSSRTGSTSSSSRIAPSYAGGAYYAGGAASAYSAGRRSPLGITPFLLPIAALAIFPGIWLYGAYAYPYSHHYNYINQTSNRNESLPVVCLCQQYSACGCDDNNNSTYYQSLFNGTQPVNSSIAKVVNANGTETIYINGTLPNATTSTGSTSSAPATSLLEASGYWVMVALVVSTVWVL</sequence>
<dbReference type="Pfam" id="PF24866">
    <property type="entry name" value="DUF7732"/>
    <property type="match status" value="1"/>
</dbReference>
<dbReference type="PANTHER" id="PTHR42091">
    <property type="entry name" value="CONSERVED GLYCINE-RICH PROTEIN (AFU_ORTHOLOGUE AFUA_7G02440)"/>
    <property type="match status" value="1"/>
</dbReference>
<organism evidence="5 6">
    <name type="scientific">Aspergillus turcosus</name>
    <dbReference type="NCBI Taxonomy" id="1245748"/>
    <lineage>
        <taxon>Eukaryota</taxon>
        <taxon>Fungi</taxon>
        <taxon>Dikarya</taxon>
        <taxon>Ascomycota</taxon>
        <taxon>Pezizomycotina</taxon>
        <taxon>Eurotiomycetes</taxon>
        <taxon>Eurotiomycetidae</taxon>
        <taxon>Eurotiales</taxon>
        <taxon>Aspergillaceae</taxon>
        <taxon>Aspergillus</taxon>
        <taxon>Aspergillus subgen. Fumigati</taxon>
    </lineage>
</organism>
<evidence type="ECO:0000313" key="5">
    <source>
        <dbReference type="EMBL" id="RLM01614.1"/>
    </source>
</evidence>
<gene>
    <name evidence="5" type="ORF">CFD26_104318</name>
</gene>
<dbReference type="Proteomes" id="UP000215289">
    <property type="component" value="Unassembled WGS sequence"/>
</dbReference>
<evidence type="ECO:0000256" key="2">
    <source>
        <dbReference type="SAM" id="Phobius"/>
    </source>
</evidence>
<keyword evidence="2" id="KW-0812">Transmembrane</keyword>
<feature type="transmembrane region" description="Helical" evidence="2">
    <location>
        <begin position="98"/>
        <end position="119"/>
    </location>
</feature>
<keyword evidence="2" id="KW-1133">Transmembrane helix</keyword>
<feature type="region of interest" description="Disordered" evidence="1">
    <location>
        <begin position="41"/>
        <end position="66"/>
    </location>
</feature>
<protein>
    <recommendedName>
        <fullName evidence="4">DUF7732 domain-containing protein</fullName>
    </recommendedName>
</protein>
<accession>A0A397HY71</accession>
<dbReference type="OrthoDB" id="5425547at2759"/>
<keyword evidence="3" id="KW-0732">Signal</keyword>
<proteinExistence type="predicted"/>
<evidence type="ECO:0000259" key="4">
    <source>
        <dbReference type="Pfam" id="PF24866"/>
    </source>
</evidence>
<comment type="caution">
    <text evidence="5">The sequence shown here is derived from an EMBL/GenBank/DDBJ whole genome shotgun (WGS) entry which is preliminary data.</text>
</comment>
<name>A0A397HY71_9EURO</name>
<feature type="signal peptide" evidence="3">
    <location>
        <begin position="1"/>
        <end position="20"/>
    </location>
</feature>
<dbReference type="AlphaFoldDB" id="A0A397HY71"/>
<dbReference type="PANTHER" id="PTHR42091:SF1">
    <property type="entry name" value="CONSERVED GLYCINE-RICH PROTEIN (AFU_ORTHOLOGUE AFUA_7G02440)"/>
    <property type="match status" value="1"/>
</dbReference>
<keyword evidence="2" id="KW-0472">Membrane</keyword>
<dbReference type="EMBL" id="NIDN02000003">
    <property type="protein sequence ID" value="RLM01614.1"/>
    <property type="molecule type" value="Genomic_DNA"/>
</dbReference>
<evidence type="ECO:0000313" key="6">
    <source>
        <dbReference type="Proteomes" id="UP000215289"/>
    </source>
</evidence>